<dbReference type="PANTHER" id="PTHR37301:SF1">
    <property type="entry name" value="DNA-BINDING PROTEIN"/>
    <property type="match status" value="1"/>
</dbReference>
<dbReference type="Proteomes" id="UP000019772">
    <property type="component" value="Chromosome"/>
</dbReference>
<reference evidence="2 3" key="1">
    <citation type="journal article" date="2014" name="PLoS Genet.">
        <title>Comparative Genomic Analysis of N2-Fixing and Non-N2-Fixing Paenibacillus spp.: Organization, Evolution and Expression of the Nitrogen Fixation Genes.</title>
        <authorList>
            <person name="Xie J.B."/>
            <person name="Du Z."/>
            <person name="Bai L."/>
            <person name="Tian C."/>
            <person name="Zhang Y."/>
            <person name="Xie J.Y."/>
            <person name="Wang T."/>
            <person name="Liu X."/>
            <person name="Chen X."/>
            <person name="Cheng Q."/>
            <person name="Chen S."/>
            <person name="Li J."/>
        </authorList>
    </citation>
    <scope>NUCLEOTIDE SEQUENCE [LARGE SCALE GENOMIC DNA]</scope>
    <source>
        <strain evidence="2 3">T27</strain>
    </source>
</reference>
<dbReference type="PROSITE" id="PS50943">
    <property type="entry name" value="HTH_CROC1"/>
    <property type="match status" value="1"/>
</dbReference>
<evidence type="ECO:0000313" key="2">
    <source>
        <dbReference type="EMBL" id="AHV99009.1"/>
    </source>
</evidence>
<dbReference type="PANTHER" id="PTHR37301">
    <property type="entry name" value="DNA-BINDING PROTEIN-RELATED"/>
    <property type="match status" value="1"/>
</dbReference>
<organism evidence="2 3">
    <name type="scientific">Paenibacillus sabinae T27</name>
    <dbReference type="NCBI Taxonomy" id="1268072"/>
    <lineage>
        <taxon>Bacteria</taxon>
        <taxon>Bacillati</taxon>
        <taxon>Bacillota</taxon>
        <taxon>Bacilli</taxon>
        <taxon>Bacillales</taxon>
        <taxon>Paenibacillaceae</taxon>
        <taxon>Paenibacillus</taxon>
    </lineage>
</organism>
<dbReference type="GO" id="GO:0003677">
    <property type="term" value="F:DNA binding"/>
    <property type="evidence" value="ECO:0007669"/>
    <property type="project" value="InterPro"/>
</dbReference>
<dbReference type="PATRIC" id="fig|1268072.3.peg.4239"/>
<dbReference type="SMART" id="SM00530">
    <property type="entry name" value="HTH_XRE"/>
    <property type="match status" value="1"/>
</dbReference>
<dbReference type="Pfam" id="PF13443">
    <property type="entry name" value="HTH_26"/>
    <property type="match status" value="1"/>
</dbReference>
<dbReference type="AlphaFoldDB" id="X5A5C4"/>
<dbReference type="SUPFAM" id="SSF47413">
    <property type="entry name" value="lambda repressor-like DNA-binding domains"/>
    <property type="match status" value="1"/>
</dbReference>
<accession>X5A5C4</accession>
<dbReference type="HOGENOM" id="CLU_066192_31_3_9"/>
<dbReference type="eggNOG" id="COG3655">
    <property type="taxonomic scope" value="Bacteria"/>
</dbReference>
<evidence type="ECO:0000313" key="3">
    <source>
        <dbReference type="Proteomes" id="UP000019772"/>
    </source>
</evidence>
<feature type="domain" description="HTH cro/C1-type" evidence="1">
    <location>
        <begin position="6"/>
        <end position="61"/>
    </location>
</feature>
<dbReference type="KEGG" id="psab:PSAB_20590"/>
<dbReference type="InterPro" id="IPR001387">
    <property type="entry name" value="Cro/C1-type_HTH"/>
</dbReference>
<dbReference type="InterPro" id="IPR010982">
    <property type="entry name" value="Lambda_DNA-bd_dom_sf"/>
</dbReference>
<dbReference type="EMBL" id="CP004078">
    <property type="protein sequence ID" value="AHV99009.1"/>
    <property type="molecule type" value="Genomic_DNA"/>
</dbReference>
<keyword evidence="3" id="KW-1185">Reference proteome</keyword>
<protein>
    <submittedName>
        <fullName evidence="2">XRE family transcriptional regulator</fullName>
    </submittedName>
</protein>
<dbReference type="Gene3D" id="1.10.260.40">
    <property type="entry name" value="lambda repressor-like DNA-binding domains"/>
    <property type="match status" value="1"/>
</dbReference>
<gene>
    <name evidence="2" type="ORF">PSAB_20590</name>
</gene>
<dbReference type="CDD" id="cd00093">
    <property type="entry name" value="HTH_XRE"/>
    <property type="match status" value="1"/>
</dbReference>
<proteinExistence type="predicted"/>
<evidence type="ECO:0000259" key="1">
    <source>
        <dbReference type="PROSITE" id="PS50943"/>
    </source>
</evidence>
<dbReference type="RefSeq" id="WP_025336472.1">
    <property type="nucleotide sequence ID" value="NZ_CP004078.1"/>
</dbReference>
<name>X5A5C4_9BACL</name>
<sequence>MIRFSLDKLMKARGLEQKDIVEITEINRNTVKALANNANNRIDFPTLDKLCRKLKVKPGDLIEYIEDEEDRAD</sequence>
<dbReference type="OrthoDB" id="2899891at2"/>